<organism evidence="2 3">
    <name type="scientific">Panagrellus redivivus</name>
    <name type="common">Microworm</name>
    <dbReference type="NCBI Taxonomy" id="6233"/>
    <lineage>
        <taxon>Eukaryota</taxon>
        <taxon>Metazoa</taxon>
        <taxon>Ecdysozoa</taxon>
        <taxon>Nematoda</taxon>
        <taxon>Chromadorea</taxon>
        <taxon>Rhabditida</taxon>
        <taxon>Tylenchina</taxon>
        <taxon>Panagrolaimomorpha</taxon>
        <taxon>Panagrolaimoidea</taxon>
        <taxon>Panagrolaimidae</taxon>
        <taxon>Panagrellus</taxon>
    </lineage>
</organism>
<protein>
    <submittedName>
        <fullName evidence="3">BAR domain-containing protein</fullName>
    </submittedName>
</protein>
<evidence type="ECO:0000256" key="1">
    <source>
        <dbReference type="SAM" id="MobiDB-lite"/>
    </source>
</evidence>
<sequence length="286" mass="31875">MPRMPTVVNGGPRVVQPRYPPNQQARVADSNVPKQAPVTNCDTPHTVTKSIEKIKFPYQRYGNSGKAEKGSGISPTSEARRETVRMLTPFPPDIQAGLDDFKLLNDFTNDIINVIDDYIKDYNANNNSNRLEKIGDVMIAYSVKMTERDAAEAFAACKPPFDNLGKYYRVFNASAQEYVLKPLRQLKEENKAISAVVKDLTKAKETMDKAIAQVRSKPDDAEAESAKTAAETAYNAYVEGTKPQLAKVEGMFDTFSDAVKTFDLLIVQLVVDEKAEYEKMLAANKY</sequence>
<evidence type="ECO:0000313" key="2">
    <source>
        <dbReference type="Proteomes" id="UP000492821"/>
    </source>
</evidence>
<dbReference type="InterPro" id="IPR027267">
    <property type="entry name" value="AH/BAR_dom_sf"/>
</dbReference>
<evidence type="ECO:0000313" key="3">
    <source>
        <dbReference type="WBParaSite" id="Pan_g12516.t1"/>
    </source>
</evidence>
<dbReference type="Proteomes" id="UP000492821">
    <property type="component" value="Unassembled WGS sequence"/>
</dbReference>
<dbReference type="Gene3D" id="1.20.1270.60">
    <property type="entry name" value="Arfaptin homology (AH) domain/BAR domain"/>
    <property type="match status" value="1"/>
</dbReference>
<proteinExistence type="predicted"/>
<name>A0A7E4UUF3_PANRE</name>
<dbReference type="WBParaSite" id="Pan_g12516.t1">
    <property type="protein sequence ID" value="Pan_g12516.t1"/>
    <property type="gene ID" value="Pan_g12516"/>
</dbReference>
<reference evidence="3" key="2">
    <citation type="submission" date="2020-10" db="UniProtKB">
        <authorList>
            <consortium name="WormBaseParasite"/>
        </authorList>
    </citation>
    <scope>IDENTIFICATION</scope>
</reference>
<dbReference type="SUPFAM" id="SSF103657">
    <property type="entry name" value="BAR/IMD domain-like"/>
    <property type="match status" value="1"/>
</dbReference>
<dbReference type="AlphaFoldDB" id="A0A7E4UUF3"/>
<reference evidence="2" key="1">
    <citation type="journal article" date="2013" name="Genetics">
        <title>The draft genome and transcriptome of Panagrellus redivivus are shaped by the harsh demands of a free-living lifestyle.</title>
        <authorList>
            <person name="Srinivasan J."/>
            <person name="Dillman A.R."/>
            <person name="Macchietto M.G."/>
            <person name="Heikkinen L."/>
            <person name="Lakso M."/>
            <person name="Fracchia K.M."/>
            <person name="Antoshechkin I."/>
            <person name="Mortazavi A."/>
            <person name="Wong G."/>
            <person name="Sternberg P.W."/>
        </authorList>
    </citation>
    <scope>NUCLEOTIDE SEQUENCE [LARGE SCALE GENOMIC DNA]</scope>
    <source>
        <strain evidence="2">MT8872</strain>
    </source>
</reference>
<keyword evidence="2" id="KW-1185">Reference proteome</keyword>
<feature type="region of interest" description="Disordered" evidence="1">
    <location>
        <begin position="1"/>
        <end position="38"/>
    </location>
</feature>
<accession>A0A7E4UUF3</accession>